<dbReference type="PIRSF" id="PIRSF006487">
    <property type="entry name" value="GcvT"/>
    <property type="match status" value="1"/>
</dbReference>
<protein>
    <submittedName>
        <fullName evidence="4">Dimethylsulfonioproprionate demethylase DmdA</fullName>
        <ecNumber evidence="4">2.1.1.-</ecNumber>
    </submittedName>
</protein>
<organism evidence="4 5">
    <name type="scientific">Shimia thalassica</name>
    <dbReference type="NCBI Taxonomy" id="1715693"/>
    <lineage>
        <taxon>Bacteria</taxon>
        <taxon>Pseudomonadati</taxon>
        <taxon>Pseudomonadota</taxon>
        <taxon>Alphaproteobacteria</taxon>
        <taxon>Rhodobacterales</taxon>
        <taxon>Roseobacteraceae</taxon>
    </lineage>
</organism>
<dbReference type="InterPro" id="IPR013977">
    <property type="entry name" value="GcvT_C"/>
</dbReference>
<name>A0A0P1II25_9RHOB</name>
<dbReference type="PANTHER" id="PTHR43757:SF2">
    <property type="entry name" value="AMINOMETHYLTRANSFERASE, MITOCHONDRIAL"/>
    <property type="match status" value="1"/>
</dbReference>
<feature type="domain" description="GCVT N-terminal" evidence="2">
    <location>
        <begin position="26"/>
        <end position="267"/>
    </location>
</feature>
<dbReference type="SUPFAM" id="SSF103025">
    <property type="entry name" value="Folate-binding domain"/>
    <property type="match status" value="1"/>
</dbReference>
<dbReference type="GO" id="GO:0032259">
    <property type="term" value="P:methylation"/>
    <property type="evidence" value="ECO:0007669"/>
    <property type="project" value="UniProtKB-KW"/>
</dbReference>
<sequence>MAEIGPNTRLRTSPFYEATLNEGVTAFSPYNRMLMPVSYGDPMAEYDRLMHGVSMWDVAVQRQVQIEGPDAARLAQILSVRDLSGCFPGQGKYVPMCDHRGVLINDPVVLKIADDLFWLSIADNNMLMWARGIAAERGLNVKVSEPDVSPLAVQGPKAEDVVASIFGDWVRTIKFFWFADAQIDGIPVKIARSGFSKQGGFELYLTDGRRGVDLWNIIREAGQPWGIGPGNPNPIERIESGLLSYGGDTDDMTNPFEVRLDKYVDLDLEDDVIGIKALRRIHADGPARHQLGVKLDDWSTQTGHATWCDVLVDGKKVGSMTNGGWSPQLHAVIGFVLVSRSVQIGDKVEVVRNGEPVPGTICDLPFV</sequence>
<dbReference type="GeneID" id="83881670"/>
<keyword evidence="4" id="KW-0489">Methyltransferase</keyword>
<keyword evidence="5" id="KW-1185">Reference proteome</keyword>
<dbReference type="InterPro" id="IPR029043">
    <property type="entry name" value="GcvT/YgfZ_C"/>
</dbReference>
<accession>A0A0P1II25</accession>
<dbReference type="Pfam" id="PF08669">
    <property type="entry name" value="GCV_T_C"/>
    <property type="match status" value="1"/>
</dbReference>
<dbReference type="InterPro" id="IPR027266">
    <property type="entry name" value="TrmE/GcvT-like"/>
</dbReference>
<dbReference type="Proteomes" id="UP000051870">
    <property type="component" value="Unassembled WGS sequence"/>
</dbReference>
<keyword evidence="4" id="KW-0808">Transferase</keyword>
<dbReference type="EC" id="2.1.1.-" evidence="4"/>
<evidence type="ECO:0000259" key="2">
    <source>
        <dbReference type="Pfam" id="PF01571"/>
    </source>
</evidence>
<dbReference type="Gene3D" id="3.30.1360.120">
    <property type="entry name" value="Probable tRNA modification gtpase trme, domain 1"/>
    <property type="match status" value="1"/>
</dbReference>
<dbReference type="Pfam" id="PF01571">
    <property type="entry name" value="GCV_T"/>
    <property type="match status" value="1"/>
</dbReference>
<proteinExistence type="predicted"/>
<dbReference type="GO" id="GO:0008168">
    <property type="term" value="F:methyltransferase activity"/>
    <property type="evidence" value="ECO:0007669"/>
    <property type="project" value="UniProtKB-KW"/>
</dbReference>
<dbReference type="PANTHER" id="PTHR43757">
    <property type="entry name" value="AMINOMETHYLTRANSFERASE"/>
    <property type="match status" value="1"/>
</dbReference>
<evidence type="ECO:0000259" key="3">
    <source>
        <dbReference type="Pfam" id="PF08669"/>
    </source>
</evidence>
<gene>
    <name evidence="4" type="primary">dmdA_3</name>
    <name evidence="4" type="ORF">PH7735_02660</name>
</gene>
<feature type="domain" description="Aminomethyltransferase C-terminal" evidence="3">
    <location>
        <begin position="308"/>
        <end position="367"/>
    </location>
</feature>
<dbReference type="AlphaFoldDB" id="A0A0P1II25"/>
<dbReference type="EMBL" id="CYTW01000002">
    <property type="protein sequence ID" value="CUK02836.1"/>
    <property type="molecule type" value="Genomic_DNA"/>
</dbReference>
<feature type="binding site" evidence="1">
    <location>
        <position position="202"/>
    </location>
    <ligand>
        <name>substrate</name>
    </ligand>
</feature>
<dbReference type="STRING" id="1715693.PH7735_02660"/>
<dbReference type="InterPro" id="IPR028896">
    <property type="entry name" value="GcvT/YgfZ/DmdA"/>
</dbReference>
<dbReference type="InterPro" id="IPR006222">
    <property type="entry name" value="GCVT_N"/>
</dbReference>
<evidence type="ECO:0000313" key="4">
    <source>
        <dbReference type="EMBL" id="CUK02836.1"/>
    </source>
</evidence>
<dbReference type="SUPFAM" id="SSF101790">
    <property type="entry name" value="Aminomethyltransferase beta-barrel domain"/>
    <property type="match status" value="1"/>
</dbReference>
<dbReference type="RefSeq" id="WP_058311806.1">
    <property type="nucleotide sequence ID" value="NZ_CYTW01000002.1"/>
</dbReference>
<evidence type="ECO:0000313" key="5">
    <source>
        <dbReference type="Proteomes" id="UP000051870"/>
    </source>
</evidence>
<reference evidence="5" key="1">
    <citation type="submission" date="2015-09" db="EMBL/GenBank/DDBJ databases">
        <authorList>
            <person name="Rodrigo-Torres Lidia"/>
            <person name="Arahal R.David."/>
        </authorList>
    </citation>
    <scope>NUCLEOTIDE SEQUENCE [LARGE SCALE GENOMIC DNA]</scope>
    <source>
        <strain evidence="5">CECT 7735</strain>
    </source>
</reference>
<evidence type="ECO:0000256" key="1">
    <source>
        <dbReference type="PIRSR" id="PIRSR006487-1"/>
    </source>
</evidence>